<evidence type="ECO:0000313" key="2">
    <source>
        <dbReference type="Proteomes" id="UP001164539"/>
    </source>
</evidence>
<name>A0ACC1YM75_MELAZ</name>
<reference evidence="1 2" key="1">
    <citation type="journal article" date="2023" name="Science">
        <title>Complex scaffold remodeling in plant triterpene biosynthesis.</title>
        <authorList>
            <person name="De La Pena R."/>
            <person name="Hodgson H."/>
            <person name="Liu J.C."/>
            <person name="Stephenson M.J."/>
            <person name="Martin A.C."/>
            <person name="Owen C."/>
            <person name="Harkess A."/>
            <person name="Leebens-Mack J."/>
            <person name="Jimenez L.E."/>
            <person name="Osbourn A."/>
            <person name="Sattely E.S."/>
        </authorList>
    </citation>
    <scope>NUCLEOTIDE SEQUENCE [LARGE SCALE GENOMIC DNA]</scope>
    <source>
        <strain evidence="2">cv. JPN11</strain>
        <tissue evidence="1">Leaf</tissue>
    </source>
</reference>
<protein>
    <submittedName>
        <fullName evidence="1">Disease resistance protein</fullName>
    </submittedName>
</protein>
<proteinExistence type="predicted"/>
<dbReference type="Proteomes" id="UP001164539">
    <property type="component" value="Chromosome 2"/>
</dbReference>
<gene>
    <name evidence="1" type="ORF">OWV82_003272</name>
</gene>
<organism evidence="1 2">
    <name type="scientific">Melia azedarach</name>
    <name type="common">Chinaberry tree</name>
    <dbReference type="NCBI Taxonomy" id="155640"/>
    <lineage>
        <taxon>Eukaryota</taxon>
        <taxon>Viridiplantae</taxon>
        <taxon>Streptophyta</taxon>
        <taxon>Embryophyta</taxon>
        <taxon>Tracheophyta</taxon>
        <taxon>Spermatophyta</taxon>
        <taxon>Magnoliopsida</taxon>
        <taxon>eudicotyledons</taxon>
        <taxon>Gunneridae</taxon>
        <taxon>Pentapetalae</taxon>
        <taxon>rosids</taxon>
        <taxon>malvids</taxon>
        <taxon>Sapindales</taxon>
        <taxon>Meliaceae</taxon>
        <taxon>Melia</taxon>
    </lineage>
</organism>
<accession>A0ACC1YM75</accession>
<comment type="caution">
    <text evidence="1">The sequence shown here is derived from an EMBL/GenBank/DDBJ whole genome shotgun (WGS) entry which is preliminary data.</text>
</comment>
<keyword evidence="2" id="KW-1185">Reference proteome</keyword>
<sequence>MGIRSVSSDIPPSAGWTYDVFLSFRGEDTRKSFTDHLYAALYRKGLHVFRDDKGLERGEVISARLSQAIEESRYSIIVFSRNYAYSTWCLGELVRIVKCKNTKDFRENKEKVQKWRDALKEVANFSGWELEDRNEAEFIESIVKKISSKLIPTKFETHKELLGIDSRVEDLMLRLDPGFGDVRMIGICGMGGLGKTTAARVVYDLISREFEGRSFIASVRETSEKYGLISLQKQLLLELLNFTDCNIWNVYQGINIIGTRLRCKKILLVIDDVVDEKQLESLVGKHDWYGLGSRIIITSRDKHLLMAHGVNAVYKLEGLDNNEALRLFCMKAFKAPRPWKEYEQLSKHVVEYAGGLPLALKVLGSFLFRRSVEEWESTLQRLKRDSTNEILDILQISFDGLKEIEQKIFLDIACFFKGNDRDYVTKILDYCDFDPVIGISILVEKCLISVDHNIVSMHDLLQEMGQKIVKRQCPKEPGKRSRLWMKEDVHRVLSINTGTEVVEAIILDSSKDKLLGIKPLYKLKFMRLSHSQKLIRTPDFTVIPNLQELNLEGCSKLCEIHPSLFVHRKLIVLNLKDCTGLTSLPSKISMESLRKLVLSGCSELKKFPEIVGSMKCLLELLLDGTAIEELPMSIELLTGLCLLNLKHCCNLMRLPSTINSLTSLKTLNLSGCTKPKNVVESLEPAKSFEELDSSGTAIGKLVSSNFLVKNIKSMFLQGCKGSSSSSASWYPRFPINLMPTRRSFDRMAMILSSLSGMSSLAKLDLSDCSLGEGTIPSDLCTLSSLKELNLSKNKFVSLPGTINRLAKLQYLKLNDCKRLESLPELPSGIRYIRADCCDSLETLSDALRLCKLGFSLISGINCLKLPDNNDMAFLMLKEFLETGSYPSRFSIIVPGSKIPEWFCYQKDGSSLKVRASDLYIKNYKLVGYVLCCHFSTGGSLSPGGSVLNLTMEVDKVESSTTCVNLRRQFSGQFLSDHLWLFYVPRQEYFDEEFWNEYDNHTEFSFRGTQVTGLEVKRCGFHPVYVRAVEELNQNTAQNFDELHKEFTAESTMDVATTSKRSFSEAEADESSSCSESDDSQEPKEHKSKRLRSTGS</sequence>
<evidence type="ECO:0000313" key="1">
    <source>
        <dbReference type="EMBL" id="KAJ4724264.1"/>
    </source>
</evidence>
<dbReference type="EMBL" id="CM051395">
    <property type="protein sequence ID" value="KAJ4724264.1"/>
    <property type="molecule type" value="Genomic_DNA"/>
</dbReference>